<reference evidence="2 3" key="1">
    <citation type="submission" date="2018-03" db="EMBL/GenBank/DDBJ databases">
        <title>Draft genome sequence of Rohu Carp (Labeo rohita).</title>
        <authorList>
            <person name="Das P."/>
            <person name="Kushwaha B."/>
            <person name="Joshi C.G."/>
            <person name="Kumar D."/>
            <person name="Nagpure N.S."/>
            <person name="Sahoo L."/>
            <person name="Das S.P."/>
            <person name="Bit A."/>
            <person name="Patnaik S."/>
            <person name="Meher P.K."/>
            <person name="Jayasankar P."/>
            <person name="Koringa P.G."/>
            <person name="Patel N.V."/>
            <person name="Hinsu A.T."/>
            <person name="Kumar R."/>
            <person name="Pandey M."/>
            <person name="Agarwal S."/>
            <person name="Srivastava S."/>
            <person name="Singh M."/>
            <person name="Iquebal M.A."/>
            <person name="Jaiswal S."/>
            <person name="Angadi U.B."/>
            <person name="Kumar N."/>
            <person name="Raza M."/>
            <person name="Shah T.M."/>
            <person name="Rai A."/>
            <person name="Jena J.K."/>
        </authorList>
    </citation>
    <scope>NUCLEOTIDE SEQUENCE [LARGE SCALE GENOMIC DNA]</scope>
    <source>
        <strain evidence="2">DASCIFA01</strain>
        <tissue evidence="2">Testis</tissue>
    </source>
</reference>
<evidence type="ECO:0000313" key="2">
    <source>
        <dbReference type="EMBL" id="RXN05877.1"/>
    </source>
</evidence>
<sequence length="111" mass="12646">MKAQRKICVSLQKTRLFQDAWLQGLARTESMPGSRVWHALNRELRCHGSRLPWDGRCINGSPFDPQLTGRVHRETKWLVNPLGSSESPKKQASRPGQTKRDGGEDEPPTHY</sequence>
<feature type="region of interest" description="Disordered" evidence="1">
    <location>
        <begin position="79"/>
        <end position="111"/>
    </location>
</feature>
<evidence type="ECO:0000313" key="3">
    <source>
        <dbReference type="Proteomes" id="UP000290572"/>
    </source>
</evidence>
<name>A0A498LJT1_LABRO</name>
<gene>
    <name evidence="2" type="ORF">ROHU_012548</name>
</gene>
<dbReference type="AlphaFoldDB" id="A0A498LJT1"/>
<accession>A0A498LJT1</accession>
<comment type="caution">
    <text evidence="2">The sequence shown here is derived from an EMBL/GenBank/DDBJ whole genome shotgun (WGS) entry which is preliminary data.</text>
</comment>
<evidence type="ECO:0000256" key="1">
    <source>
        <dbReference type="SAM" id="MobiDB-lite"/>
    </source>
</evidence>
<dbReference type="Proteomes" id="UP000290572">
    <property type="component" value="Unassembled WGS sequence"/>
</dbReference>
<proteinExistence type="predicted"/>
<organism evidence="2 3">
    <name type="scientific">Labeo rohita</name>
    <name type="common">Indian major carp</name>
    <name type="synonym">Cyprinus rohita</name>
    <dbReference type="NCBI Taxonomy" id="84645"/>
    <lineage>
        <taxon>Eukaryota</taxon>
        <taxon>Metazoa</taxon>
        <taxon>Chordata</taxon>
        <taxon>Craniata</taxon>
        <taxon>Vertebrata</taxon>
        <taxon>Euteleostomi</taxon>
        <taxon>Actinopterygii</taxon>
        <taxon>Neopterygii</taxon>
        <taxon>Teleostei</taxon>
        <taxon>Ostariophysi</taxon>
        <taxon>Cypriniformes</taxon>
        <taxon>Cyprinidae</taxon>
        <taxon>Labeoninae</taxon>
        <taxon>Labeonini</taxon>
        <taxon>Labeo</taxon>
    </lineage>
</organism>
<dbReference type="EMBL" id="QBIY01013387">
    <property type="protein sequence ID" value="RXN05877.1"/>
    <property type="molecule type" value="Genomic_DNA"/>
</dbReference>
<keyword evidence="3" id="KW-1185">Reference proteome</keyword>
<feature type="compositionally biased region" description="Basic and acidic residues" evidence="1">
    <location>
        <begin position="98"/>
        <end position="111"/>
    </location>
</feature>
<protein>
    <submittedName>
        <fullName evidence="2">Uncharacterized protein</fullName>
    </submittedName>
</protein>